<evidence type="ECO:0000256" key="1">
    <source>
        <dbReference type="SAM" id="Phobius"/>
    </source>
</evidence>
<protein>
    <recommendedName>
        <fullName evidence="4">DUF3147 family protein</fullName>
    </recommendedName>
</protein>
<evidence type="ECO:0000313" key="2">
    <source>
        <dbReference type="EMBL" id="MCH5600270.1"/>
    </source>
</evidence>
<dbReference type="Proteomes" id="UP001202248">
    <property type="component" value="Unassembled WGS sequence"/>
</dbReference>
<feature type="transmembrane region" description="Helical" evidence="1">
    <location>
        <begin position="55"/>
        <end position="74"/>
    </location>
</feature>
<sequence>MSSNFVAISCFIMLIGVASYFLMRDPRFLAPAAFGFIMMAPLGVMFEETKTPKLLFYYTIGLAMVGIIGVITSLTEGTFLNGFLILFGVGFFAFQWVANYQLINADN</sequence>
<dbReference type="EMBL" id="JAKWBL010000004">
    <property type="protein sequence ID" value="MCH5600270.1"/>
    <property type="molecule type" value="Genomic_DNA"/>
</dbReference>
<name>A0ABS9SPH3_9BACT</name>
<keyword evidence="1" id="KW-1133">Transmembrane helix</keyword>
<reference evidence="2 3" key="1">
    <citation type="submission" date="2022-02" db="EMBL/GenBank/DDBJ databases">
        <authorList>
            <person name="Min J."/>
        </authorList>
    </citation>
    <scope>NUCLEOTIDE SEQUENCE [LARGE SCALE GENOMIC DNA]</scope>
    <source>
        <strain evidence="2 3">GR10-1</strain>
    </source>
</reference>
<dbReference type="RefSeq" id="WP_240832274.1">
    <property type="nucleotide sequence ID" value="NZ_JAKWBL010000004.1"/>
</dbReference>
<feature type="transmembrane region" description="Helical" evidence="1">
    <location>
        <begin position="28"/>
        <end position="46"/>
    </location>
</feature>
<gene>
    <name evidence="2" type="ORF">MKP09_21280</name>
</gene>
<comment type="caution">
    <text evidence="2">The sequence shown here is derived from an EMBL/GenBank/DDBJ whole genome shotgun (WGS) entry which is preliminary data.</text>
</comment>
<accession>A0ABS9SPH3</accession>
<organism evidence="2 3">
    <name type="scientific">Niabella ginsengisoli</name>
    <dbReference type="NCBI Taxonomy" id="522298"/>
    <lineage>
        <taxon>Bacteria</taxon>
        <taxon>Pseudomonadati</taxon>
        <taxon>Bacteroidota</taxon>
        <taxon>Chitinophagia</taxon>
        <taxon>Chitinophagales</taxon>
        <taxon>Chitinophagaceae</taxon>
        <taxon>Niabella</taxon>
    </lineage>
</organism>
<evidence type="ECO:0000313" key="3">
    <source>
        <dbReference type="Proteomes" id="UP001202248"/>
    </source>
</evidence>
<feature type="transmembrane region" description="Helical" evidence="1">
    <location>
        <begin position="80"/>
        <end position="98"/>
    </location>
</feature>
<evidence type="ECO:0008006" key="4">
    <source>
        <dbReference type="Google" id="ProtNLM"/>
    </source>
</evidence>
<keyword evidence="3" id="KW-1185">Reference proteome</keyword>
<proteinExistence type="predicted"/>
<keyword evidence="1" id="KW-0812">Transmembrane</keyword>
<keyword evidence="1" id="KW-0472">Membrane</keyword>
<feature type="transmembrane region" description="Helical" evidence="1">
    <location>
        <begin position="5"/>
        <end position="22"/>
    </location>
</feature>